<sequence length="83" mass="9064">MTQATQESTSTLHQQASNDEDGMDLTGPGASTGWQTDQPQVSGSNLPSTNPPDNDADWQTVLLLRQRKQQALERRRNNAVITG</sequence>
<organism evidence="1 2">
    <name type="scientific">Hyalomma asiaticum</name>
    <name type="common">Tick</name>
    <dbReference type="NCBI Taxonomy" id="266040"/>
    <lineage>
        <taxon>Eukaryota</taxon>
        <taxon>Metazoa</taxon>
        <taxon>Ecdysozoa</taxon>
        <taxon>Arthropoda</taxon>
        <taxon>Chelicerata</taxon>
        <taxon>Arachnida</taxon>
        <taxon>Acari</taxon>
        <taxon>Parasitiformes</taxon>
        <taxon>Ixodida</taxon>
        <taxon>Ixodoidea</taxon>
        <taxon>Ixodidae</taxon>
        <taxon>Hyalomminae</taxon>
        <taxon>Hyalomma</taxon>
    </lineage>
</organism>
<reference evidence="1" key="1">
    <citation type="submission" date="2020-05" db="EMBL/GenBank/DDBJ databases">
        <title>Large-scale comparative analyses of tick genomes elucidate their genetic diversity and vector capacities.</title>
        <authorList>
            <person name="Jia N."/>
            <person name="Wang J."/>
            <person name="Shi W."/>
            <person name="Du L."/>
            <person name="Sun Y."/>
            <person name="Zhan W."/>
            <person name="Jiang J."/>
            <person name="Wang Q."/>
            <person name="Zhang B."/>
            <person name="Ji P."/>
            <person name="Sakyi L.B."/>
            <person name="Cui X."/>
            <person name="Yuan T."/>
            <person name="Jiang B."/>
            <person name="Yang W."/>
            <person name="Lam T.T.-Y."/>
            <person name="Chang Q."/>
            <person name="Ding S."/>
            <person name="Wang X."/>
            <person name="Zhu J."/>
            <person name="Ruan X."/>
            <person name="Zhao L."/>
            <person name="Wei J."/>
            <person name="Que T."/>
            <person name="Du C."/>
            <person name="Cheng J."/>
            <person name="Dai P."/>
            <person name="Han X."/>
            <person name="Huang E."/>
            <person name="Gao Y."/>
            <person name="Liu J."/>
            <person name="Shao H."/>
            <person name="Ye R."/>
            <person name="Li L."/>
            <person name="Wei W."/>
            <person name="Wang X."/>
            <person name="Wang C."/>
            <person name="Yang T."/>
            <person name="Huo Q."/>
            <person name="Li W."/>
            <person name="Guo W."/>
            <person name="Chen H."/>
            <person name="Zhou L."/>
            <person name="Ni X."/>
            <person name="Tian J."/>
            <person name="Zhou Y."/>
            <person name="Sheng Y."/>
            <person name="Liu T."/>
            <person name="Pan Y."/>
            <person name="Xia L."/>
            <person name="Li J."/>
            <person name="Zhao F."/>
            <person name="Cao W."/>
        </authorList>
    </citation>
    <scope>NUCLEOTIDE SEQUENCE</scope>
    <source>
        <strain evidence="1">Hyas-2018</strain>
    </source>
</reference>
<evidence type="ECO:0000313" key="1">
    <source>
        <dbReference type="EMBL" id="KAH6935632.1"/>
    </source>
</evidence>
<keyword evidence="2" id="KW-1185">Reference proteome</keyword>
<name>A0ACB7SR79_HYAAI</name>
<comment type="caution">
    <text evidence="1">The sequence shown here is derived from an EMBL/GenBank/DDBJ whole genome shotgun (WGS) entry which is preliminary data.</text>
</comment>
<proteinExistence type="predicted"/>
<protein>
    <submittedName>
        <fullName evidence="1">Uncharacterized protein</fullName>
    </submittedName>
</protein>
<gene>
    <name evidence="1" type="ORF">HPB50_007095</name>
</gene>
<evidence type="ECO:0000313" key="2">
    <source>
        <dbReference type="Proteomes" id="UP000821845"/>
    </source>
</evidence>
<accession>A0ACB7SR79</accession>
<dbReference type="Proteomes" id="UP000821845">
    <property type="component" value="Chromosome 3"/>
</dbReference>
<dbReference type="EMBL" id="CM023483">
    <property type="protein sequence ID" value="KAH6935632.1"/>
    <property type="molecule type" value="Genomic_DNA"/>
</dbReference>